<organism evidence="1 2">
    <name type="scientific">Mucuna pruriens</name>
    <name type="common">Velvet bean</name>
    <name type="synonym">Dolichos pruriens</name>
    <dbReference type="NCBI Taxonomy" id="157652"/>
    <lineage>
        <taxon>Eukaryota</taxon>
        <taxon>Viridiplantae</taxon>
        <taxon>Streptophyta</taxon>
        <taxon>Embryophyta</taxon>
        <taxon>Tracheophyta</taxon>
        <taxon>Spermatophyta</taxon>
        <taxon>Magnoliopsida</taxon>
        <taxon>eudicotyledons</taxon>
        <taxon>Gunneridae</taxon>
        <taxon>Pentapetalae</taxon>
        <taxon>rosids</taxon>
        <taxon>fabids</taxon>
        <taxon>Fabales</taxon>
        <taxon>Fabaceae</taxon>
        <taxon>Papilionoideae</taxon>
        <taxon>50 kb inversion clade</taxon>
        <taxon>NPAAA clade</taxon>
        <taxon>indigoferoid/millettioid clade</taxon>
        <taxon>Phaseoleae</taxon>
        <taxon>Mucuna</taxon>
    </lineage>
</organism>
<dbReference type="AlphaFoldDB" id="A0A371FR56"/>
<dbReference type="OrthoDB" id="1931063at2759"/>
<sequence length="80" mass="9417">MDHLGNWYEVLSLVKFTYNNSFHESINMELQRKALKFEVTDHIREDLTYEAQSTNIVDQRLKQLTGKDNSLVRAVWSKAT</sequence>
<evidence type="ECO:0000313" key="1">
    <source>
        <dbReference type="EMBL" id="RDX80751.1"/>
    </source>
</evidence>
<reference evidence="1" key="1">
    <citation type="submission" date="2018-05" db="EMBL/GenBank/DDBJ databases">
        <title>Draft genome of Mucuna pruriens seed.</title>
        <authorList>
            <person name="Nnadi N.E."/>
            <person name="Vos R."/>
            <person name="Hasami M.H."/>
            <person name="Devisetty U.K."/>
            <person name="Aguiy J.C."/>
        </authorList>
    </citation>
    <scope>NUCLEOTIDE SEQUENCE [LARGE SCALE GENOMIC DNA]</scope>
    <source>
        <strain evidence="1">JCA_2017</strain>
    </source>
</reference>
<keyword evidence="2" id="KW-1185">Reference proteome</keyword>
<comment type="caution">
    <text evidence="1">The sequence shown here is derived from an EMBL/GenBank/DDBJ whole genome shotgun (WGS) entry which is preliminary data.</text>
</comment>
<dbReference type="EMBL" id="QJKJ01008121">
    <property type="protein sequence ID" value="RDX80751.1"/>
    <property type="molecule type" value="Genomic_DNA"/>
</dbReference>
<feature type="non-terminal residue" evidence="1">
    <location>
        <position position="1"/>
    </location>
</feature>
<protein>
    <submittedName>
        <fullName evidence="1">Uncharacterized protein</fullName>
    </submittedName>
</protein>
<name>A0A371FR56_MUCPR</name>
<dbReference type="Proteomes" id="UP000257109">
    <property type="component" value="Unassembled WGS sequence"/>
</dbReference>
<proteinExistence type="predicted"/>
<evidence type="ECO:0000313" key="2">
    <source>
        <dbReference type="Proteomes" id="UP000257109"/>
    </source>
</evidence>
<gene>
    <name evidence="1" type="ORF">CR513_38664</name>
</gene>
<accession>A0A371FR56</accession>